<reference evidence="1" key="1">
    <citation type="journal article" date="2015" name="Nature">
        <title>Complex archaea that bridge the gap between prokaryotes and eukaryotes.</title>
        <authorList>
            <person name="Spang A."/>
            <person name="Saw J.H."/>
            <person name="Jorgensen S.L."/>
            <person name="Zaremba-Niedzwiedzka K."/>
            <person name="Martijn J."/>
            <person name="Lind A.E."/>
            <person name="van Eijk R."/>
            <person name="Schleper C."/>
            <person name="Guy L."/>
            <person name="Ettema T.J."/>
        </authorList>
    </citation>
    <scope>NUCLEOTIDE SEQUENCE</scope>
</reference>
<protein>
    <submittedName>
        <fullName evidence="1">Uncharacterized protein</fullName>
    </submittedName>
</protein>
<organism evidence="1">
    <name type="scientific">marine sediment metagenome</name>
    <dbReference type="NCBI Taxonomy" id="412755"/>
    <lineage>
        <taxon>unclassified sequences</taxon>
        <taxon>metagenomes</taxon>
        <taxon>ecological metagenomes</taxon>
    </lineage>
</organism>
<dbReference type="EMBL" id="LAZR01024207">
    <property type="protein sequence ID" value="KKL75941.1"/>
    <property type="molecule type" value="Genomic_DNA"/>
</dbReference>
<dbReference type="AlphaFoldDB" id="A0A0F9FBV4"/>
<evidence type="ECO:0000313" key="1">
    <source>
        <dbReference type="EMBL" id="KKL75941.1"/>
    </source>
</evidence>
<name>A0A0F9FBV4_9ZZZZ</name>
<sequence>MSCVIEVYGIVQHREGRSTTVHTNLGYASYKTWKGASGLFSTVGWQYIRFGEGKKKARYDSWLRDGPPECIVKQKEE</sequence>
<proteinExistence type="predicted"/>
<gene>
    <name evidence="1" type="ORF">LCGC14_2049910</name>
</gene>
<accession>A0A0F9FBV4</accession>
<comment type="caution">
    <text evidence="1">The sequence shown here is derived from an EMBL/GenBank/DDBJ whole genome shotgun (WGS) entry which is preliminary data.</text>
</comment>